<sequence length="480" mass="49305">MLLHSTRQSALHRGGHQVPAPAAAAATLRSPAAACGSKSSSRCLNASLRGSRRPSAIRSAGGEIDVVGLGNLCVDAVLPLPELPPPDRELRRQLLDTLTASPPPRSSWEVGGNCNFMVAAARLGLATASVGHIGTDVYGNFMDEVLREEGVQATTRIAPTSTSTPSSTSSKAKANGNGNATSNGKGDAPAIGGGGLDSTLICFVLVDPDSRHAFCSRYDFGPWPLLDGISELPERAQAVLRSSRAIFTNGFIFDELPLQAVQACVLDAISQGAAIFFDPGPRCQTMLEGPRRAALDLLLDLSCVVLMTEEEAHVVTGLQDAEAAAKWVLARPTARAQWVVVKMGAKGAVLCTRGGVSSHKGSAAAPTTTYMGAVKVEVVDTVGCGDSFAAAIVMGFINGWAPDVTLALANAVGGATATGRGAGRNVARPETVLRLLGEGAAGGVSVEQRAAFAAAKELLQKQLAKAQGRGLGQGQLSAAA</sequence>
<dbReference type="OrthoDB" id="415590at2759"/>
<organism evidence="3 4">
    <name type="scientific">Chlamydomonas incerta</name>
    <dbReference type="NCBI Taxonomy" id="51695"/>
    <lineage>
        <taxon>Eukaryota</taxon>
        <taxon>Viridiplantae</taxon>
        <taxon>Chlorophyta</taxon>
        <taxon>core chlorophytes</taxon>
        <taxon>Chlorophyceae</taxon>
        <taxon>CS clade</taxon>
        <taxon>Chlamydomonadales</taxon>
        <taxon>Chlamydomonadaceae</taxon>
        <taxon>Chlamydomonas</taxon>
    </lineage>
</organism>
<dbReference type="AlphaFoldDB" id="A0A835SES4"/>
<dbReference type="EMBL" id="JAEHOC010000053">
    <property type="protein sequence ID" value="KAG2425649.1"/>
    <property type="molecule type" value="Genomic_DNA"/>
</dbReference>
<dbReference type="Proteomes" id="UP000650467">
    <property type="component" value="Unassembled WGS sequence"/>
</dbReference>
<evidence type="ECO:0000259" key="2">
    <source>
        <dbReference type="Pfam" id="PF00294"/>
    </source>
</evidence>
<feature type="domain" description="Carbohydrate kinase PfkB" evidence="2">
    <location>
        <begin position="240"/>
        <end position="424"/>
    </location>
</feature>
<accession>A0A835SES4</accession>
<dbReference type="PANTHER" id="PTHR47826:SF1">
    <property type="entry name" value="OS03G0164700 PROTEIN"/>
    <property type="match status" value="1"/>
</dbReference>
<name>A0A835SES4_CHLIN</name>
<proteinExistence type="predicted"/>
<feature type="domain" description="Carbohydrate kinase PfkB" evidence="2">
    <location>
        <begin position="111"/>
        <end position="167"/>
    </location>
</feature>
<protein>
    <recommendedName>
        <fullName evidence="2">Carbohydrate kinase PfkB domain-containing protein</fullName>
    </recommendedName>
</protein>
<feature type="compositionally biased region" description="Low complexity" evidence="1">
    <location>
        <begin position="159"/>
        <end position="170"/>
    </location>
</feature>
<reference evidence="3" key="1">
    <citation type="journal article" date="2020" name="bioRxiv">
        <title>Comparative genomics of Chlamydomonas.</title>
        <authorList>
            <person name="Craig R.J."/>
            <person name="Hasan A.R."/>
            <person name="Ness R.W."/>
            <person name="Keightley P.D."/>
        </authorList>
    </citation>
    <scope>NUCLEOTIDE SEQUENCE</scope>
    <source>
        <strain evidence="3">SAG 7.73</strain>
    </source>
</reference>
<keyword evidence="4" id="KW-1185">Reference proteome</keyword>
<dbReference type="PANTHER" id="PTHR47826">
    <property type="entry name" value="OS03G0164700 PROTEIN"/>
    <property type="match status" value="1"/>
</dbReference>
<dbReference type="Pfam" id="PF00294">
    <property type="entry name" value="PfkB"/>
    <property type="match status" value="2"/>
</dbReference>
<dbReference type="SUPFAM" id="SSF53613">
    <property type="entry name" value="Ribokinase-like"/>
    <property type="match status" value="1"/>
</dbReference>
<evidence type="ECO:0000313" key="4">
    <source>
        <dbReference type="Proteomes" id="UP000650467"/>
    </source>
</evidence>
<gene>
    <name evidence="3" type="ORF">HXX76_013494</name>
</gene>
<evidence type="ECO:0000256" key="1">
    <source>
        <dbReference type="SAM" id="MobiDB-lite"/>
    </source>
</evidence>
<feature type="region of interest" description="Disordered" evidence="1">
    <location>
        <begin position="1"/>
        <end position="23"/>
    </location>
</feature>
<dbReference type="InterPro" id="IPR029056">
    <property type="entry name" value="Ribokinase-like"/>
</dbReference>
<comment type="caution">
    <text evidence="3">The sequence shown here is derived from an EMBL/GenBank/DDBJ whole genome shotgun (WGS) entry which is preliminary data.</text>
</comment>
<dbReference type="InterPro" id="IPR011611">
    <property type="entry name" value="PfkB_dom"/>
</dbReference>
<feature type="region of interest" description="Disordered" evidence="1">
    <location>
        <begin position="153"/>
        <end position="186"/>
    </location>
</feature>
<evidence type="ECO:0000313" key="3">
    <source>
        <dbReference type="EMBL" id="KAG2425649.1"/>
    </source>
</evidence>
<dbReference type="Gene3D" id="3.40.1190.20">
    <property type="match status" value="1"/>
</dbReference>